<dbReference type="AlphaFoldDB" id="A0A7W8GFB2"/>
<sequence length="301" mass="34012">MNIHGARSHQRSHTIHEHAGVFEQLARYGLLPGRPQPGETLPVFAGRALEDGLRARFPESAVPTLRLEVAGHHLHHHSATLEVSYEPVIESRGLSAEFLDATDPLWLQTVMAYLSTASSQGLSVWTPYDAWHYYTREWGDFESFRRHCAVEQQVPEKELTDRDVQDWAAAFEMLDPWTVARLFRLDPGRKLLSLPALERQAATPLHRRIAEQLAALVHLDWRLPAGHTSQKQPCPHVIVFYDGDDGLCLELAAEVLDMLDTGPALRVNVDPGGLRVFNTYARNAQTLFRRTEALLDLLQEL</sequence>
<evidence type="ECO:0000313" key="1">
    <source>
        <dbReference type="EMBL" id="MBB5234233.1"/>
    </source>
</evidence>
<comment type="caution">
    <text evidence="1">The sequence shown here is derived from an EMBL/GenBank/DDBJ whole genome shotgun (WGS) entry which is preliminary data.</text>
</comment>
<evidence type="ECO:0008006" key="3">
    <source>
        <dbReference type="Google" id="ProtNLM"/>
    </source>
</evidence>
<reference evidence="1 2" key="1">
    <citation type="submission" date="2020-08" db="EMBL/GenBank/DDBJ databases">
        <title>Genomic Encyclopedia of Type Strains, Phase IV (KMG-IV): sequencing the most valuable type-strain genomes for metagenomic binning, comparative biology and taxonomic classification.</title>
        <authorList>
            <person name="Goeker M."/>
        </authorList>
    </citation>
    <scope>NUCLEOTIDE SEQUENCE [LARGE SCALE GENOMIC DNA]</scope>
    <source>
        <strain evidence="1 2">DSM 101791</strain>
    </source>
</reference>
<accession>A0A7W8GFB2</accession>
<organism evidence="1 2">
    <name type="scientific">Deinococcus budaensis</name>
    <dbReference type="NCBI Taxonomy" id="1665626"/>
    <lineage>
        <taxon>Bacteria</taxon>
        <taxon>Thermotogati</taxon>
        <taxon>Deinococcota</taxon>
        <taxon>Deinococci</taxon>
        <taxon>Deinococcales</taxon>
        <taxon>Deinococcaceae</taxon>
        <taxon>Deinococcus</taxon>
    </lineage>
</organism>
<keyword evidence="2" id="KW-1185">Reference proteome</keyword>
<gene>
    <name evidence="1" type="ORF">HNQ09_001671</name>
</gene>
<protein>
    <recommendedName>
        <fullName evidence="3">PRTRC system protein F</fullName>
    </recommendedName>
</protein>
<dbReference type="EMBL" id="JACHFN010000005">
    <property type="protein sequence ID" value="MBB5234233.1"/>
    <property type="molecule type" value="Genomic_DNA"/>
</dbReference>
<evidence type="ECO:0000313" key="2">
    <source>
        <dbReference type="Proteomes" id="UP000525389"/>
    </source>
</evidence>
<proteinExistence type="predicted"/>
<name>A0A7W8GFB2_9DEIO</name>
<dbReference type="RefSeq" id="WP_184027811.1">
    <property type="nucleotide sequence ID" value="NZ_JACHFN010000005.1"/>
</dbReference>
<dbReference type="Proteomes" id="UP000525389">
    <property type="component" value="Unassembled WGS sequence"/>
</dbReference>